<name>A0A654CBS4_SPHMU</name>
<dbReference type="GO" id="GO:0008237">
    <property type="term" value="F:metallopeptidase activity"/>
    <property type="evidence" value="ECO:0007669"/>
    <property type="project" value="InterPro"/>
</dbReference>
<feature type="domain" description="DUF5117" evidence="2">
    <location>
        <begin position="127"/>
        <end position="311"/>
    </location>
</feature>
<proteinExistence type="predicted"/>
<evidence type="ECO:0000313" key="5">
    <source>
        <dbReference type="Proteomes" id="UP000432350"/>
    </source>
</evidence>
<dbReference type="Pfam" id="PF17162">
    <property type="entry name" value="DUF5118"/>
    <property type="match status" value="1"/>
</dbReference>
<dbReference type="InterPro" id="IPR034032">
    <property type="entry name" value="Zn_MMP-like_bac"/>
</dbReference>
<sequence length="885" mass="100404">MQRAQISPLKTRAQNIYLMKNTYTKLAIGLLFSAGLMQSCSLLQTVGLRKKETVTSAKDSIAKKDTTAAYDKLFKDARVDTGMFTVIRKENNYYFEIPLKKMGQDILLIQKLSSVPLALNEAGVNKGMNYENKVIRFTLRKEKKEVWVSEIKPQVEVPKGDAIAASVYDNYRPSYIESFKIESYSKDSSAVVIKVNKVFDGSEKSFTDVFTSLGLGTSPKTSISTVEDIKSYANNIVVKSVFSTKVTEGNESVPVSLEITSNLYELPETPMVARFADPRVGFFTSPRWYFNDKQQELDKKNLVNRWRLEPRDEDKARYLKGELVEPKKPIVFYLDPATPKQWRQAIIDGVHDWQVAFEAAGFKNAILAKQQPDSVKFDPDDANVSSIVYAASAQANAMGPSVVDPRSGEILEADVIWWHNVMTILNSWMRIQTGIVDTSVRANVFSDEKMAHAIRFVSSHEIGHTLGLMHNMGSSASFPVDSLRSKSFTAKMGGTAPSIMDYARFNYVAQPEDGVEQITPVIGAYDKYAIGWAYRWYGKTQPWDEIPLLRKEIDSHVHDPIYHYGEQQDSKNIVDPRAQSEDLGDDAMKAGEYGMLNLRRMMPNIINWTTNVGDDYYRAGKLYMGVVGQWYAYADHVLNNIGGIYLENAVLGDQKDAYSPVPKDKQLRALEYLKKNVFYMPEWLFVPELMAKTFPLKDSPLGPFEYAPYNLQREFQYAMLYKLVNDERLLRMVEMENLFGSKKAWSAPEFLTSVRQTVFAKTISGQSLDLKTRMLQQNYVDVLMVSTNKSMEKLNAKKLAGIEQLVEATQPDLCLHPQHASSSKAGLRNVHVTGMIRTSDMLTYKRAELYEIYQLLKQKQRTGDATTKSHYMDLLLRIANTLELN</sequence>
<reference evidence="4 5" key="1">
    <citation type="submission" date="2019-10" db="EMBL/GenBank/DDBJ databases">
        <authorList>
            <person name="Karimi E."/>
        </authorList>
    </citation>
    <scope>NUCLEOTIDE SEQUENCE [LARGE SCALE GENOMIC DNA]</scope>
    <source>
        <strain evidence="4 5">Sphingobacterium sp. 8BC</strain>
    </source>
</reference>
<dbReference type="InterPro" id="IPR032534">
    <property type="entry name" value="EcxA_zinc-bd"/>
</dbReference>
<dbReference type="Pfam" id="PF16313">
    <property type="entry name" value="DUF4953"/>
    <property type="match status" value="1"/>
</dbReference>
<feature type="domain" description="DUF5118" evidence="3">
    <location>
        <begin position="69"/>
        <end position="114"/>
    </location>
</feature>
<dbReference type="InterPro" id="IPR033413">
    <property type="entry name" value="DUF5117"/>
</dbReference>
<dbReference type="CDD" id="cd04276">
    <property type="entry name" value="ZnMc_MMP_like_2"/>
    <property type="match status" value="1"/>
</dbReference>
<dbReference type="AlphaFoldDB" id="A0A654CBS4"/>
<dbReference type="InterPro" id="IPR033428">
    <property type="entry name" value="DUF5118"/>
</dbReference>
<evidence type="ECO:0000313" key="4">
    <source>
        <dbReference type="EMBL" id="VXC90333.1"/>
    </source>
</evidence>
<dbReference type="PANTHER" id="PTHR38478">
    <property type="entry name" value="PEPTIDASE M1A AND M12B"/>
    <property type="match status" value="1"/>
</dbReference>
<dbReference type="EMBL" id="CABWMV010000024">
    <property type="protein sequence ID" value="VXC90333.1"/>
    <property type="molecule type" value="Genomic_DNA"/>
</dbReference>
<dbReference type="Pfam" id="PF17148">
    <property type="entry name" value="DUF5117"/>
    <property type="match status" value="1"/>
</dbReference>
<evidence type="ECO:0000259" key="1">
    <source>
        <dbReference type="Pfam" id="PF16313"/>
    </source>
</evidence>
<keyword evidence="4" id="KW-0436">Ligase</keyword>
<feature type="domain" description="EcxA zinc-binding" evidence="1">
    <location>
        <begin position="443"/>
        <end position="762"/>
    </location>
</feature>
<dbReference type="GO" id="GO:0004812">
    <property type="term" value="F:aminoacyl-tRNA ligase activity"/>
    <property type="evidence" value="ECO:0007669"/>
    <property type="project" value="UniProtKB-KW"/>
</dbReference>
<dbReference type="InterPro" id="IPR024079">
    <property type="entry name" value="MetalloPept_cat_dom_sf"/>
</dbReference>
<dbReference type="Proteomes" id="UP000432350">
    <property type="component" value="Unassembled WGS sequence"/>
</dbReference>
<evidence type="ECO:0000259" key="3">
    <source>
        <dbReference type="Pfam" id="PF17162"/>
    </source>
</evidence>
<accession>A0A654CBS4</accession>
<dbReference type="Gene3D" id="3.40.390.10">
    <property type="entry name" value="Collagenase (Catalytic Domain)"/>
    <property type="match status" value="1"/>
</dbReference>
<organism evidence="4 5">
    <name type="scientific">Sphingobacterium multivorum</name>
    <dbReference type="NCBI Taxonomy" id="28454"/>
    <lineage>
        <taxon>Bacteria</taxon>
        <taxon>Pseudomonadati</taxon>
        <taxon>Bacteroidota</taxon>
        <taxon>Sphingobacteriia</taxon>
        <taxon>Sphingobacteriales</taxon>
        <taxon>Sphingobacteriaceae</taxon>
        <taxon>Sphingobacterium</taxon>
    </lineage>
</organism>
<keyword evidence="4" id="KW-0030">Aminoacyl-tRNA synthetase</keyword>
<dbReference type="PANTHER" id="PTHR38478:SF1">
    <property type="entry name" value="ZINC DEPENDENT METALLOPROTEASE DOMAIN LIPOPROTEIN"/>
    <property type="match status" value="1"/>
</dbReference>
<gene>
    <name evidence="4" type="ORF">SPHINGO8BC_50781</name>
</gene>
<evidence type="ECO:0000259" key="2">
    <source>
        <dbReference type="Pfam" id="PF17148"/>
    </source>
</evidence>
<dbReference type="SUPFAM" id="SSF55486">
    <property type="entry name" value="Metalloproteases ('zincins'), catalytic domain"/>
    <property type="match status" value="1"/>
</dbReference>
<protein>
    <submittedName>
        <fullName evidence="4">Glutamyl- and glutaminyl-tRNA synthetases</fullName>
    </submittedName>
</protein>